<keyword evidence="2" id="KW-1185">Reference proteome</keyword>
<organism evidence="1 2">
    <name type="scientific">Caligus rogercresseyi</name>
    <name type="common">Sea louse</name>
    <dbReference type="NCBI Taxonomy" id="217165"/>
    <lineage>
        <taxon>Eukaryota</taxon>
        <taxon>Metazoa</taxon>
        <taxon>Ecdysozoa</taxon>
        <taxon>Arthropoda</taxon>
        <taxon>Crustacea</taxon>
        <taxon>Multicrustacea</taxon>
        <taxon>Hexanauplia</taxon>
        <taxon>Copepoda</taxon>
        <taxon>Siphonostomatoida</taxon>
        <taxon>Caligidae</taxon>
        <taxon>Caligus</taxon>
    </lineage>
</organism>
<dbReference type="Proteomes" id="UP000595437">
    <property type="component" value="Chromosome 17"/>
</dbReference>
<evidence type="ECO:0000313" key="2">
    <source>
        <dbReference type="Proteomes" id="UP000595437"/>
    </source>
</evidence>
<dbReference type="InterPro" id="IPR052709">
    <property type="entry name" value="Transposase-MT_Hybrid"/>
</dbReference>
<dbReference type="GO" id="GO:0003697">
    <property type="term" value="F:single-stranded DNA binding"/>
    <property type="evidence" value="ECO:0007669"/>
    <property type="project" value="TreeGrafter"/>
</dbReference>
<sequence length="98" mass="11145">TLNSTIYCEQLDRVKLSIDQKRPELANRKGVVFHQDHTRPHTSLVTRQKIQELGWKVLSHLLYNPDIAPSDYHLFLSMANALGGVKLNSKEACENCLS</sequence>
<dbReference type="AlphaFoldDB" id="A0A7T8GNU9"/>
<dbReference type="GO" id="GO:0005634">
    <property type="term" value="C:nucleus"/>
    <property type="evidence" value="ECO:0007669"/>
    <property type="project" value="TreeGrafter"/>
</dbReference>
<dbReference type="GO" id="GO:0044774">
    <property type="term" value="P:mitotic DNA integrity checkpoint signaling"/>
    <property type="evidence" value="ECO:0007669"/>
    <property type="project" value="TreeGrafter"/>
</dbReference>
<gene>
    <name evidence="1" type="ORF">FKW44_023114</name>
</gene>
<dbReference type="Gene3D" id="3.30.420.10">
    <property type="entry name" value="Ribonuclease H-like superfamily/Ribonuclease H"/>
    <property type="match status" value="1"/>
</dbReference>
<feature type="non-terminal residue" evidence="1">
    <location>
        <position position="1"/>
    </location>
</feature>
<dbReference type="PANTHER" id="PTHR46060">
    <property type="entry name" value="MARINER MOS1 TRANSPOSASE-LIKE PROTEIN"/>
    <property type="match status" value="1"/>
</dbReference>
<reference evidence="2" key="1">
    <citation type="submission" date="2021-01" db="EMBL/GenBank/DDBJ databases">
        <title>Caligus Genome Assembly.</title>
        <authorList>
            <person name="Gallardo-Escarate C."/>
        </authorList>
    </citation>
    <scope>NUCLEOTIDE SEQUENCE [LARGE SCALE GENOMIC DNA]</scope>
</reference>
<dbReference type="PANTHER" id="PTHR46060:SF2">
    <property type="entry name" value="HISTONE-LYSINE N-METHYLTRANSFERASE SETMAR"/>
    <property type="match status" value="1"/>
</dbReference>
<accession>A0A7T8GNU9</accession>
<dbReference type="GO" id="GO:0031297">
    <property type="term" value="P:replication fork processing"/>
    <property type="evidence" value="ECO:0007669"/>
    <property type="project" value="TreeGrafter"/>
</dbReference>
<proteinExistence type="predicted"/>
<dbReference type="GO" id="GO:0042800">
    <property type="term" value="F:histone H3K4 methyltransferase activity"/>
    <property type="evidence" value="ECO:0007669"/>
    <property type="project" value="TreeGrafter"/>
</dbReference>
<dbReference type="GO" id="GO:0046975">
    <property type="term" value="F:histone H3K36 methyltransferase activity"/>
    <property type="evidence" value="ECO:0007669"/>
    <property type="project" value="TreeGrafter"/>
</dbReference>
<dbReference type="EMBL" id="CP045906">
    <property type="protein sequence ID" value="QQP35017.1"/>
    <property type="molecule type" value="Genomic_DNA"/>
</dbReference>
<protein>
    <submittedName>
        <fullName evidence="1">DD34D transposase</fullName>
    </submittedName>
</protein>
<dbReference type="GO" id="GO:0006303">
    <property type="term" value="P:double-strand break repair via nonhomologous end joining"/>
    <property type="evidence" value="ECO:0007669"/>
    <property type="project" value="TreeGrafter"/>
</dbReference>
<name>A0A7T8GNU9_CALRO</name>
<dbReference type="GO" id="GO:0000014">
    <property type="term" value="F:single-stranded DNA endodeoxyribonuclease activity"/>
    <property type="evidence" value="ECO:0007669"/>
    <property type="project" value="TreeGrafter"/>
</dbReference>
<dbReference type="GO" id="GO:0000729">
    <property type="term" value="P:DNA double-strand break processing"/>
    <property type="evidence" value="ECO:0007669"/>
    <property type="project" value="TreeGrafter"/>
</dbReference>
<dbReference type="GO" id="GO:0000793">
    <property type="term" value="C:condensed chromosome"/>
    <property type="evidence" value="ECO:0007669"/>
    <property type="project" value="TreeGrafter"/>
</dbReference>
<dbReference type="GO" id="GO:0003690">
    <property type="term" value="F:double-stranded DNA binding"/>
    <property type="evidence" value="ECO:0007669"/>
    <property type="project" value="TreeGrafter"/>
</dbReference>
<dbReference type="GO" id="GO:0035861">
    <property type="term" value="C:site of double-strand break"/>
    <property type="evidence" value="ECO:0007669"/>
    <property type="project" value="TreeGrafter"/>
</dbReference>
<dbReference type="GO" id="GO:0044547">
    <property type="term" value="F:DNA topoisomerase binding"/>
    <property type="evidence" value="ECO:0007669"/>
    <property type="project" value="TreeGrafter"/>
</dbReference>
<dbReference type="InterPro" id="IPR036397">
    <property type="entry name" value="RNaseH_sf"/>
</dbReference>
<evidence type="ECO:0000313" key="1">
    <source>
        <dbReference type="EMBL" id="QQP35017.1"/>
    </source>
</evidence>
<dbReference type="OrthoDB" id="6437521at2759"/>
<feature type="non-terminal residue" evidence="1">
    <location>
        <position position="98"/>
    </location>
</feature>
<dbReference type="GO" id="GO:0015074">
    <property type="term" value="P:DNA integration"/>
    <property type="evidence" value="ECO:0007669"/>
    <property type="project" value="TreeGrafter"/>
</dbReference>